<gene>
    <name evidence="3" type="ORF">tinsulaeT_22650</name>
</gene>
<dbReference type="Gene3D" id="2.40.128.110">
    <property type="entry name" value="Lipid/polyisoprenoid-binding, YceI-like"/>
    <property type="match status" value="1"/>
</dbReference>
<dbReference type="InterPro" id="IPR007372">
    <property type="entry name" value="Lipid/polyisoprenoid-bd_YceI"/>
</dbReference>
<feature type="signal peptide" evidence="1">
    <location>
        <begin position="1"/>
        <end position="18"/>
    </location>
</feature>
<dbReference type="SMART" id="SM00867">
    <property type="entry name" value="YceI"/>
    <property type="match status" value="1"/>
</dbReference>
<feature type="domain" description="Lipid/polyisoprenoid-binding YceI-like" evidence="2">
    <location>
        <begin position="19"/>
        <end position="187"/>
    </location>
</feature>
<dbReference type="Pfam" id="PF04264">
    <property type="entry name" value="YceI"/>
    <property type="match status" value="1"/>
</dbReference>
<sequence length="189" mass="21247">MKKLLWLSTFLLAFPVFANWQLDKQNSVVSFTTFKKEHIAENHRFHNLNANVSAQGQVELTIDLTSVDTNIAIRDQRMKEHLFNVNSFPTAMFTAQLEQKVLQQLTSDSSQMLTLKGKIELHGQTQAVSVEVLVSKMANGFLVTSLAPLLIKAQDFELVTGINKLMELAKLPSISHTVPVSFTLSFTRE</sequence>
<proteinExistence type="predicted"/>
<evidence type="ECO:0000259" key="2">
    <source>
        <dbReference type="SMART" id="SM00867"/>
    </source>
</evidence>
<organism evidence="3 4">
    <name type="scientific">Thalassotalea insulae</name>
    <dbReference type="NCBI Taxonomy" id="2056778"/>
    <lineage>
        <taxon>Bacteria</taxon>
        <taxon>Pseudomonadati</taxon>
        <taxon>Pseudomonadota</taxon>
        <taxon>Gammaproteobacteria</taxon>
        <taxon>Alteromonadales</taxon>
        <taxon>Colwelliaceae</taxon>
        <taxon>Thalassotalea</taxon>
    </lineage>
</organism>
<dbReference type="RefSeq" id="WP_284244802.1">
    <property type="nucleotide sequence ID" value="NZ_BSST01000001.1"/>
</dbReference>
<dbReference type="PIRSF" id="PIRSF029811">
    <property type="entry name" value="UCP029811"/>
    <property type="match status" value="1"/>
</dbReference>
<protein>
    <recommendedName>
        <fullName evidence="2">Lipid/polyisoprenoid-binding YceI-like domain-containing protein</fullName>
    </recommendedName>
</protein>
<accession>A0ABQ6GWP5</accession>
<dbReference type="InterPro" id="IPR036761">
    <property type="entry name" value="TTHA0802/YceI-like_sf"/>
</dbReference>
<keyword evidence="4" id="KW-1185">Reference proteome</keyword>
<evidence type="ECO:0000313" key="3">
    <source>
        <dbReference type="EMBL" id="GLX78925.1"/>
    </source>
</evidence>
<dbReference type="PANTHER" id="PTHR34406">
    <property type="entry name" value="PROTEIN YCEI"/>
    <property type="match status" value="1"/>
</dbReference>
<name>A0ABQ6GWP5_9GAMM</name>
<keyword evidence="1" id="KW-0732">Signal</keyword>
<evidence type="ECO:0000313" key="4">
    <source>
        <dbReference type="Proteomes" id="UP001157186"/>
    </source>
</evidence>
<dbReference type="EMBL" id="BSST01000001">
    <property type="protein sequence ID" value="GLX78925.1"/>
    <property type="molecule type" value="Genomic_DNA"/>
</dbReference>
<dbReference type="SUPFAM" id="SSF101874">
    <property type="entry name" value="YceI-like"/>
    <property type="match status" value="1"/>
</dbReference>
<dbReference type="Proteomes" id="UP001157186">
    <property type="component" value="Unassembled WGS sequence"/>
</dbReference>
<reference evidence="3 4" key="1">
    <citation type="submission" date="2023-03" db="EMBL/GenBank/DDBJ databases">
        <title>Draft genome sequence of Thalassotalea insulae KCTC 62186T.</title>
        <authorList>
            <person name="Sawabe T."/>
        </authorList>
    </citation>
    <scope>NUCLEOTIDE SEQUENCE [LARGE SCALE GENOMIC DNA]</scope>
    <source>
        <strain evidence="3 4">KCTC 62186</strain>
    </source>
</reference>
<dbReference type="InterPro" id="IPR027016">
    <property type="entry name" value="UCP029811"/>
</dbReference>
<evidence type="ECO:0000256" key="1">
    <source>
        <dbReference type="SAM" id="SignalP"/>
    </source>
</evidence>
<comment type="caution">
    <text evidence="3">The sequence shown here is derived from an EMBL/GenBank/DDBJ whole genome shotgun (WGS) entry which is preliminary data.</text>
</comment>
<feature type="chain" id="PRO_5045041244" description="Lipid/polyisoprenoid-binding YceI-like domain-containing protein" evidence="1">
    <location>
        <begin position="19"/>
        <end position="189"/>
    </location>
</feature>
<dbReference type="PANTHER" id="PTHR34406:SF1">
    <property type="entry name" value="PROTEIN YCEI"/>
    <property type="match status" value="1"/>
</dbReference>